<protein>
    <submittedName>
        <fullName evidence="1">7077_t:CDS:1</fullName>
    </submittedName>
</protein>
<dbReference type="EMBL" id="CAMKVN010005445">
    <property type="protein sequence ID" value="CAI2188857.1"/>
    <property type="molecule type" value="Genomic_DNA"/>
</dbReference>
<proteinExistence type="predicted"/>
<comment type="caution">
    <text evidence="1">The sequence shown here is derived from an EMBL/GenBank/DDBJ whole genome shotgun (WGS) entry which is preliminary data.</text>
</comment>
<keyword evidence="2" id="KW-1185">Reference proteome</keyword>
<gene>
    <name evidence="1" type="ORF">FWILDA_LOCUS13790</name>
</gene>
<evidence type="ECO:0000313" key="2">
    <source>
        <dbReference type="Proteomes" id="UP001153678"/>
    </source>
</evidence>
<dbReference type="OrthoDB" id="2303039at2759"/>
<feature type="non-terminal residue" evidence="1">
    <location>
        <position position="169"/>
    </location>
</feature>
<sequence length="169" mass="20202">MANPKKKDCKRVLAKWSCSSDGCPNKWTGSTLILIKKYKDKISAKDLKIGDYIEQKCKICDNKQNELTDYEPYFFEHLVYEDKEKKKWYRVFGEWDCNNNECEKKWTSSYTWILLEKYQNDIPASDLNRVELSSKNLIYLFFVKSAEITPLNASNMWVFKAPKIRYWFN</sequence>
<dbReference type="Proteomes" id="UP001153678">
    <property type="component" value="Unassembled WGS sequence"/>
</dbReference>
<accession>A0A9W4WYL2</accession>
<dbReference type="AlphaFoldDB" id="A0A9W4WYL2"/>
<name>A0A9W4WYL2_9GLOM</name>
<organism evidence="1 2">
    <name type="scientific">Funneliformis geosporum</name>
    <dbReference type="NCBI Taxonomy" id="1117311"/>
    <lineage>
        <taxon>Eukaryota</taxon>
        <taxon>Fungi</taxon>
        <taxon>Fungi incertae sedis</taxon>
        <taxon>Mucoromycota</taxon>
        <taxon>Glomeromycotina</taxon>
        <taxon>Glomeromycetes</taxon>
        <taxon>Glomerales</taxon>
        <taxon>Glomeraceae</taxon>
        <taxon>Funneliformis</taxon>
    </lineage>
</organism>
<reference evidence="1" key="1">
    <citation type="submission" date="2022-08" db="EMBL/GenBank/DDBJ databases">
        <authorList>
            <person name="Kallberg Y."/>
            <person name="Tangrot J."/>
            <person name="Rosling A."/>
        </authorList>
    </citation>
    <scope>NUCLEOTIDE SEQUENCE</scope>
    <source>
        <strain evidence="1">Wild A</strain>
    </source>
</reference>
<evidence type="ECO:0000313" key="1">
    <source>
        <dbReference type="EMBL" id="CAI2188857.1"/>
    </source>
</evidence>